<comment type="caution">
    <text evidence="1">The sequence shown here is derived from an EMBL/GenBank/DDBJ whole genome shotgun (WGS) entry which is preliminary data.</text>
</comment>
<protein>
    <submittedName>
        <fullName evidence="1">Uncharacterized protein</fullName>
    </submittedName>
</protein>
<name>A0A6L2KGP8_TANCI</name>
<organism evidence="1">
    <name type="scientific">Tanacetum cinerariifolium</name>
    <name type="common">Dalmatian daisy</name>
    <name type="synonym">Chrysanthemum cinerariifolium</name>
    <dbReference type="NCBI Taxonomy" id="118510"/>
    <lineage>
        <taxon>Eukaryota</taxon>
        <taxon>Viridiplantae</taxon>
        <taxon>Streptophyta</taxon>
        <taxon>Embryophyta</taxon>
        <taxon>Tracheophyta</taxon>
        <taxon>Spermatophyta</taxon>
        <taxon>Magnoliopsida</taxon>
        <taxon>eudicotyledons</taxon>
        <taxon>Gunneridae</taxon>
        <taxon>Pentapetalae</taxon>
        <taxon>asterids</taxon>
        <taxon>campanulids</taxon>
        <taxon>Asterales</taxon>
        <taxon>Asteraceae</taxon>
        <taxon>Asteroideae</taxon>
        <taxon>Anthemideae</taxon>
        <taxon>Anthemidinae</taxon>
        <taxon>Tanacetum</taxon>
    </lineage>
</organism>
<accession>A0A6L2KGP8</accession>
<dbReference type="AlphaFoldDB" id="A0A6L2KGP8"/>
<sequence>MKTKVARCEIVGIENMVPMLWSATKVCVVSVKVKRLHGYGHLDEIVVKRVDRQLYKFKEGDFVNLHLNDIEDMLLLAVQHKLFHLNNSDIVDFTVALRMFTRSLIIKIRVGDLQIGVESDQKNLNITEPQKTFPRIEFKELYTPSYKPPRGIPNFRLGYNKQINRRKWSTIDKRRSELMVELIDKQMRERRIIRNLKRLVGARELEMDYN</sequence>
<reference evidence="1" key="1">
    <citation type="journal article" date="2019" name="Sci. Rep.">
        <title>Draft genome of Tanacetum cinerariifolium, the natural source of mosquito coil.</title>
        <authorList>
            <person name="Yamashiro T."/>
            <person name="Shiraishi A."/>
            <person name="Satake H."/>
            <person name="Nakayama K."/>
        </authorList>
    </citation>
    <scope>NUCLEOTIDE SEQUENCE</scope>
</reference>
<dbReference type="EMBL" id="BKCJ010002344">
    <property type="protein sequence ID" value="GEU47917.1"/>
    <property type="molecule type" value="Genomic_DNA"/>
</dbReference>
<proteinExistence type="predicted"/>
<gene>
    <name evidence="1" type="ORF">Tci_019895</name>
</gene>
<evidence type="ECO:0000313" key="1">
    <source>
        <dbReference type="EMBL" id="GEU47917.1"/>
    </source>
</evidence>